<accession>A0ABW2V067</accession>
<name>A0ABW2V067_9BACL</name>
<protein>
    <submittedName>
        <fullName evidence="1">Uncharacterized protein</fullName>
    </submittedName>
</protein>
<evidence type="ECO:0000313" key="1">
    <source>
        <dbReference type="EMBL" id="MFC7749542.1"/>
    </source>
</evidence>
<sequence length="40" mass="4470">MFGRKKREAAPAPGSGSYAVLREALPNSMPLRRRTLRRTA</sequence>
<dbReference type="RefSeq" id="WP_281281872.1">
    <property type="nucleotide sequence ID" value="NZ_JBHTGQ010000014.1"/>
</dbReference>
<comment type="caution">
    <text evidence="1">The sequence shown here is derived from an EMBL/GenBank/DDBJ whole genome shotgun (WGS) entry which is preliminary data.</text>
</comment>
<dbReference type="Proteomes" id="UP001596528">
    <property type="component" value="Unassembled WGS sequence"/>
</dbReference>
<gene>
    <name evidence="1" type="ORF">ACFQWB_06225</name>
</gene>
<evidence type="ECO:0000313" key="2">
    <source>
        <dbReference type="Proteomes" id="UP001596528"/>
    </source>
</evidence>
<dbReference type="EMBL" id="JBHTGQ010000014">
    <property type="protein sequence ID" value="MFC7749542.1"/>
    <property type="molecule type" value="Genomic_DNA"/>
</dbReference>
<reference evidence="2" key="1">
    <citation type="journal article" date="2019" name="Int. J. Syst. Evol. Microbiol.">
        <title>The Global Catalogue of Microorganisms (GCM) 10K type strain sequencing project: providing services to taxonomists for standard genome sequencing and annotation.</title>
        <authorList>
            <consortium name="The Broad Institute Genomics Platform"/>
            <consortium name="The Broad Institute Genome Sequencing Center for Infectious Disease"/>
            <person name="Wu L."/>
            <person name="Ma J."/>
        </authorList>
    </citation>
    <scope>NUCLEOTIDE SEQUENCE [LARGE SCALE GENOMIC DNA]</scope>
    <source>
        <strain evidence="2">JCM 18657</strain>
    </source>
</reference>
<proteinExistence type="predicted"/>
<organism evidence="1 2">
    <name type="scientific">Paenibacillus thermoaerophilus</name>
    <dbReference type="NCBI Taxonomy" id="1215385"/>
    <lineage>
        <taxon>Bacteria</taxon>
        <taxon>Bacillati</taxon>
        <taxon>Bacillota</taxon>
        <taxon>Bacilli</taxon>
        <taxon>Bacillales</taxon>
        <taxon>Paenibacillaceae</taxon>
        <taxon>Paenibacillus</taxon>
    </lineage>
</organism>
<keyword evidence="2" id="KW-1185">Reference proteome</keyword>